<evidence type="ECO:0000256" key="2">
    <source>
        <dbReference type="ARBA" id="ARBA00004434"/>
    </source>
</evidence>
<evidence type="ECO:0000256" key="5">
    <source>
        <dbReference type="ARBA" id="ARBA00022448"/>
    </source>
</evidence>
<evidence type="ECO:0000256" key="13">
    <source>
        <dbReference type="ARBA" id="ARBA00023136"/>
    </source>
</evidence>
<sequence length="177" mass="20270">MVCFRKWISLTPGVTPVQSSRCITADHRLVARTHRLPSKKAEKKKNYLGCFRIRDPRKQSQNVDPTVSVRARLAPVTLQPAGHAEVSPYVKNPEYHGFSTDPVVDEWNMRLAFFFGISVALVIGGTFIHYLPDHGMRQWARREAERLIQQREKEGLPLISENYYDPSKIVLPTAEEN</sequence>
<accession>A0AA88N620</accession>
<evidence type="ECO:0000256" key="4">
    <source>
        <dbReference type="ARBA" id="ARBA00018632"/>
    </source>
</evidence>
<evidence type="ECO:0000256" key="16">
    <source>
        <dbReference type="ARBA" id="ARBA00046528"/>
    </source>
</evidence>
<evidence type="ECO:0000313" key="18">
    <source>
        <dbReference type="EMBL" id="KAK2850792.1"/>
    </source>
</evidence>
<dbReference type="Pfam" id="PF10183">
    <property type="entry name" value="ESSS"/>
    <property type="match status" value="1"/>
</dbReference>
<gene>
    <name evidence="18" type="ORF">Q5P01_007068</name>
</gene>
<reference evidence="18" key="1">
    <citation type="submission" date="2023-07" db="EMBL/GenBank/DDBJ databases">
        <title>Chromosome-level Genome Assembly of Striped Snakehead (Channa striata).</title>
        <authorList>
            <person name="Liu H."/>
        </authorList>
    </citation>
    <scope>NUCLEOTIDE SEQUENCE</scope>
    <source>
        <strain evidence="18">Gz</strain>
        <tissue evidence="18">Muscle</tissue>
    </source>
</reference>
<keyword evidence="10" id="KW-0249">Electron transport</keyword>
<evidence type="ECO:0000256" key="12">
    <source>
        <dbReference type="ARBA" id="ARBA00023128"/>
    </source>
</evidence>
<evidence type="ECO:0000256" key="14">
    <source>
        <dbReference type="ARBA" id="ARBA00030753"/>
    </source>
</evidence>
<proteinExistence type="inferred from homology"/>
<organism evidence="18 19">
    <name type="scientific">Channa striata</name>
    <name type="common">Snakehead murrel</name>
    <name type="synonym">Ophicephalus striatus</name>
    <dbReference type="NCBI Taxonomy" id="64152"/>
    <lineage>
        <taxon>Eukaryota</taxon>
        <taxon>Metazoa</taxon>
        <taxon>Chordata</taxon>
        <taxon>Craniata</taxon>
        <taxon>Vertebrata</taxon>
        <taxon>Euteleostomi</taxon>
        <taxon>Actinopterygii</taxon>
        <taxon>Neopterygii</taxon>
        <taxon>Teleostei</taxon>
        <taxon>Neoteleostei</taxon>
        <taxon>Acanthomorphata</taxon>
        <taxon>Anabantaria</taxon>
        <taxon>Anabantiformes</taxon>
        <taxon>Channoidei</taxon>
        <taxon>Channidae</taxon>
        <taxon>Channa</taxon>
    </lineage>
</organism>
<comment type="function">
    <text evidence="1">Accessory subunit of the mitochondrial membrane respiratory chain NADH dehydrogenase (Complex I), that is believed not to be involved in catalysis. Complex I functions in the transfer of electrons from NADH to the respiratory chain. The immediate electron acceptor for the enzyme is believed to be ubiquinone.</text>
</comment>
<dbReference type="EMBL" id="JAUPFM010000005">
    <property type="protein sequence ID" value="KAK2850792.1"/>
    <property type="molecule type" value="Genomic_DNA"/>
</dbReference>
<evidence type="ECO:0000313" key="19">
    <source>
        <dbReference type="Proteomes" id="UP001187415"/>
    </source>
</evidence>
<keyword evidence="8" id="KW-0999">Mitochondrion inner membrane</keyword>
<evidence type="ECO:0000256" key="11">
    <source>
        <dbReference type="ARBA" id="ARBA00022989"/>
    </source>
</evidence>
<comment type="subunit">
    <text evidence="16">Complex I is composed of 45 different subunits. Interacts with BCAP31.</text>
</comment>
<evidence type="ECO:0000256" key="9">
    <source>
        <dbReference type="ARBA" id="ARBA00022946"/>
    </source>
</evidence>
<keyword evidence="5" id="KW-0813">Transport</keyword>
<comment type="caution">
    <text evidence="18">The sequence shown here is derived from an EMBL/GenBank/DDBJ whole genome shotgun (WGS) entry which is preliminary data.</text>
</comment>
<keyword evidence="11 17" id="KW-1133">Transmembrane helix</keyword>
<dbReference type="InterPro" id="IPR019329">
    <property type="entry name" value="NADH_UbQ_OxRdtase_ESSS_su"/>
</dbReference>
<evidence type="ECO:0000256" key="1">
    <source>
        <dbReference type="ARBA" id="ARBA00003195"/>
    </source>
</evidence>
<evidence type="ECO:0000256" key="17">
    <source>
        <dbReference type="SAM" id="Phobius"/>
    </source>
</evidence>
<evidence type="ECO:0000256" key="3">
    <source>
        <dbReference type="ARBA" id="ARBA00008915"/>
    </source>
</evidence>
<dbReference type="PANTHER" id="PTHR13327">
    <property type="entry name" value="NADH-UBIQUINONE OXIDOREDUCTASE ESSS SUBUNIT, MITOCHONDRIAL PRECURSOR"/>
    <property type="match status" value="1"/>
</dbReference>
<dbReference type="PANTHER" id="PTHR13327:SF0">
    <property type="entry name" value="NADH DEHYDROGENASE [UBIQUINONE] 1 BETA SUBCOMPLEX SUBUNIT 11, MITOCHONDRIAL"/>
    <property type="match status" value="1"/>
</dbReference>
<dbReference type="GO" id="GO:0005743">
    <property type="term" value="C:mitochondrial inner membrane"/>
    <property type="evidence" value="ECO:0007669"/>
    <property type="project" value="UniProtKB-SubCell"/>
</dbReference>
<evidence type="ECO:0000256" key="6">
    <source>
        <dbReference type="ARBA" id="ARBA00022660"/>
    </source>
</evidence>
<dbReference type="AlphaFoldDB" id="A0AA88N620"/>
<feature type="transmembrane region" description="Helical" evidence="17">
    <location>
        <begin position="111"/>
        <end position="132"/>
    </location>
</feature>
<dbReference type="Proteomes" id="UP001187415">
    <property type="component" value="Unassembled WGS sequence"/>
</dbReference>
<protein>
    <recommendedName>
        <fullName evidence="4">NADH dehydrogenase [ubiquinone] 1 beta subcomplex subunit 11, mitochondrial</fullName>
    </recommendedName>
    <alternativeName>
        <fullName evidence="15">Complex I-ESSS</fullName>
    </alternativeName>
    <alternativeName>
        <fullName evidence="14">NADH-ubiquinone oxidoreductase ESSS subunit</fullName>
    </alternativeName>
</protein>
<evidence type="ECO:0000256" key="10">
    <source>
        <dbReference type="ARBA" id="ARBA00022982"/>
    </source>
</evidence>
<comment type="subcellular location">
    <subcellularLocation>
        <location evidence="2">Mitochondrion inner membrane</location>
        <topology evidence="2">Single-pass membrane protein</topology>
    </subcellularLocation>
</comment>
<keyword evidence="7 17" id="KW-0812">Transmembrane</keyword>
<evidence type="ECO:0000256" key="8">
    <source>
        <dbReference type="ARBA" id="ARBA00022792"/>
    </source>
</evidence>
<evidence type="ECO:0000256" key="15">
    <source>
        <dbReference type="ARBA" id="ARBA00031387"/>
    </source>
</evidence>
<keyword evidence="6" id="KW-0679">Respiratory chain</keyword>
<keyword evidence="19" id="KW-1185">Reference proteome</keyword>
<name>A0AA88N620_CHASR</name>
<keyword evidence="12" id="KW-0496">Mitochondrion</keyword>
<keyword evidence="9" id="KW-0809">Transit peptide</keyword>
<keyword evidence="13 17" id="KW-0472">Membrane</keyword>
<evidence type="ECO:0000256" key="7">
    <source>
        <dbReference type="ARBA" id="ARBA00022692"/>
    </source>
</evidence>
<comment type="similarity">
    <text evidence="3">Belongs to the complex I NDUFB11 subunit family.</text>
</comment>